<evidence type="ECO:0000256" key="2">
    <source>
        <dbReference type="SAM" id="MobiDB-lite"/>
    </source>
</evidence>
<dbReference type="Proteomes" id="UP000750711">
    <property type="component" value="Unassembled WGS sequence"/>
</dbReference>
<dbReference type="SUPFAM" id="SSF56104">
    <property type="entry name" value="SAICAR synthase-like"/>
    <property type="match status" value="1"/>
</dbReference>
<dbReference type="GO" id="GO:0005524">
    <property type="term" value="F:ATP binding"/>
    <property type="evidence" value="ECO:0007669"/>
    <property type="project" value="UniProtKB-UniRule"/>
</dbReference>
<dbReference type="EMBL" id="JAGHQM010004512">
    <property type="protein sequence ID" value="KAH0534110.1"/>
    <property type="molecule type" value="Genomic_DNA"/>
</dbReference>
<feature type="region of interest" description="Disordered" evidence="2">
    <location>
        <begin position="1"/>
        <end position="165"/>
    </location>
</feature>
<evidence type="ECO:0000313" key="5">
    <source>
        <dbReference type="Proteomes" id="UP000750711"/>
    </source>
</evidence>
<feature type="non-terminal residue" evidence="4">
    <location>
        <position position="165"/>
    </location>
</feature>
<feature type="compositionally biased region" description="Pro residues" evidence="2">
    <location>
        <begin position="141"/>
        <end position="165"/>
    </location>
</feature>
<dbReference type="PROSITE" id="PS51455">
    <property type="entry name" value="PIPK"/>
    <property type="match status" value="1"/>
</dbReference>
<evidence type="ECO:0000259" key="3">
    <source>
        <dbReference type="PROSITE" id="PS51455"/>
    </source>
</evidence>
<feature type="compositionally biased region" description="Polar residues" evidence="2">
    <location>
        <begin position="61"/>
        <end position="73"/>
    </location>
</feature>
<reference evidence="4" key="1">
    <citation type="submission" date="2021-03" db="EMBL/GenBank/DDBJ databases">
        <title>Comparative genomics and phylogenomic investigation of the class Geoglossomycetes provide insights into ecological specialization and systematics.</title>
        <authorList>
            <person name="Melie T."/>
            <person name="Pirro S."/>
            <person name="Miller A.N."/>
            <person name="Quandt A."/>
        </authorList>
    </citation>
    <scope>NUCLEOTIDE SEQUENCE</scope>
    <source>
        <strain evidence="4">CAQ_001_2017</strain>
    </source>
</reference>
<accession>A0A9P8HZ64</accession>
<name>A0A9P8HZ64_9PEZI</name>
<dbReference type="InterPro" id="IPR002498">
    <property type="entry name" value="PInositol-4-P-4/5-kinase_core"/>
</dbReference>
<sequence>MIKKAEHFWKGLSHPKAQISPIPPESYGERFLHFITGNTKSKEEAERAKQSMPSEDGGVRQPSQLFSRWSSDNAAGGPEKQGASEEDRPQRTLSSVRSPSAERTGGVAGATLPVVEEAGEAGSTSGRSRNGSFRREDTPSRAPPPPPPPDEPTRPPPPPPEKGDT</sequence>
<dbReference type="InterPro" id="IPR027483">
    <property type="entry name" value="PInositol-4-P-4/5-kinase_C_sf"/>
</dbReference>
<gene>
    <name evidence="4" type="ORF">GP486_008932</name>
</gene>
<evidence type="ECO:0000256" key="1">
    <source>
        <dbReference type="PROSITE-ProRule" id="PRU00781"/>
    </source>
</evidence>
<protein>
    <recommendedName>
        <fullName evidence="3">PIPK domain-containing protein</fullName>
    </recommendedName>
</protein>
<dbReference type="AlphaFoldDB" id="A0A9P8HZ64"/>
<comment type="caution">
    <text evidence="4">The sequence shown here is derived from an EMBL/GenBank/DDBJ whole genome shotgun (WGS) entry which is preliminary data.</text>
</comment>
<keyword evidence="1" id="KW-0067">ATP-binding</keyword>
<dbReference type="GO" id="GO:0046488">
    <property type="term" value="P:phosphatidylinositol metabolic process"/>
    <property type="evidence" value="ECO:0007669"/>
    <property type="project" value="UniProtKB-UniRule"/>
</dbReference>
<organism evidence="4 5">
    <name type="scientific">Trichoglossum hirsutum</name>
    <dbReference type="NCBI Taxonomy" id="265104"/>
    <lineage>
        <taxon>Eukaryota</taxon>
        <taxon>Fungi</taxon>
        <taxon>Dikarya</taxon>
        <taxon>Ascomycota</taxon>
        <taxon>Pezizomycotina</taxon>
        <taxon>Geoglossomycetes</taxon>
        <taxon>Geoglossales</taxon>
        <taxon>Geoglossaceae</taxon>
        <taxon>Trichoglossum</taxon>
    </lineage>
</organism>
<keyword evidence="1" id="KW-0418">Kinase</keyword>
<feature type="domain" description="PIPK" evidence="3">
    <location>
        <begin position="1"/>
        <end position="39"/>
    </location>
</feature>
<evidence type="ECO:0000313" key="4">
    <source>
        <dbReference type="EMBL" id="KAH0534110.1"/>
    </source>
</evidence>
<dbReference type="GO" id="GO:0052742">
    <property type="term" value="F:phosphatidylinositol kinase activity"/>
    <property type="evidence" value="ECO:0007669"/>
    <property type="project" value="InterPro"/>
</dbReference>
<keyword evidence="5" id="KW-1185">Reference proteome</keyword>
<keyword evidence="1" id="KW-0808">Transferase</keyword>
<feature type="compositionally biased region" description="Basic and acidic residues" evidence="2">
    <location>
        <begin position="40"/>
        <end position="49"/>
    </location>
</feature>
<keyword evidence="1" id="KW-0547">Nucleotide-binding</keyword>
<proteinExistence type="predicted"/>
<feature type="compositionally biased region" description="Polar residues" evidence="2">
    <location>
        <begin position="122"/>
        <end position="131"/>
    </location>
</feature>
<dbReference type="Gene3D" id="3.30.810.10">
    <property type="entry name" value="2-Layer Sandwich"/>
    <property type="match status" value="1"/>
</dbReference>
<dbReference type="Pfam" id="PF01504">
    <property type="entry name" value="PIP5K"/>
    <property type="match status" value="1"/>
</dbReference>